<evidence type="ECO:0000313" key="2">
    <source>
        <dbReference type="Proteomes" id="UP000602510"/>
    </source>
</evidence>
<gene>
    <name evidence="1" type="ORF">GN244_ATG18129</name>
</gene>
<comment type="caution">
    <text evidence="1">The sequence shown here is derived from an EMBL/GenBank/DDBJ whole genome shotgun (WGS) entry which is preliminary data.</text>
</comment>
<keyword evidence="2" id="KW-1185">Reference proteome</keyword>
<protein>
    <submittedName>
        <fullName evidence="1">Uncharacterized protein</fullName>
    </submittedName>
</protein>
<accession>A0A833SR97</accession>
<organism evidence="1 2">
    <name type="scientific">Phytophthora infestans</name>
    <name type="common">Potato late blight agent</name>
    <name type="synonym">Botrytis infestans</name>
    <dbReference type="NCBI Taxonomy" id="4787"/>
    <lineage>
        <taxon>Eukaryota</taxon>
        <taxon>Sar</taxon>
        <taxon>Stramenopiles</taxon>
        <taxon>Oomycota</taxon>
        <taxon>Peronosporomycetes</taxon>
        <taxon>Peronosporales</taxon>
        <taxon>Peronosporaceae</taxon>
        <taxon>Phytophthora</taxon>
    </lineage>
</organism>
<proteinExistence type="predicted"/>
<name>A0A833SR97_PHYIN</name>
<sequence length="91" mass="9740">MLTTPRTPSRLITSTRIYFASTANKSPAGRGRLEVALPCGQHYGTLATTKAVLVAAAGRVEQTRHEACVAELSTVLISSVPTGRQLNMDRD</sequence>
<dbReference type="EMBL" id="WSZM01000716">
    <property type="protein sequence ID" value="KAF4030090.1"/>
    <property type="molecule type" value="Genomic_DNA"/>
</dbReference>
<reference evidence="1" key="1">
    <citation type="submission" date="2020-04" db="EMBL/GenBank/DDBJ databases">
        <title>Hybrid Assembly of Korean Phytophthora infestans isolates.</title>
        <authorList>
            <person name="Prokchorchik M."/>
            <person name="Lee Y."/>
            <person name="Seo J."/>
            <person name="Cho J.-H."/>
            <person name="Park Y.-E."/>
            <person name="Jang D.-C."/>
            <person name="Im J.-S."/>
            <person name="Choi J.-G."/>
            <person name="Park H.-J."/>
            <person name="Lee G.-B."/>
            <person name="Lee Y.-G."/>
            <person name="Hong S.-Y."/>
            <person name="Cho K."/>
            <person name="Sohn K.H."/>
        </authorList>
    </citation>
    <scope>NUCLEOTIDE SEQUENCE</scope>
    <source>
        <strain evidence="1">KR_1_A1</strain>
    </source>
</reference>
<evidence type="ECO:0000313" key="1">
    <source>
        <dbReference type="EMBL" id="KAF4030090.1"/>
    </source>
</evidence>
<dbReference type="AlphaFoldDB" id="A0A833SR97"/>
<dbReference type="Proteomes" id="UP000602510">
    <property type="component" value="Unassembled WGS sequence"/>
</dbReference>